<evidence type="ECO:0000256" key="6">
    <source>
        <dbReference type="PROSITE-ProRule" id="PRU00175"/>
    </source>
</evidence>
<dbReference type="AlphaFoldDB" id="A0A1I8B2V0"/>
<keyword evidence="4" id="KW-0833">Ubl conjugation pathway</keyword>
<comment type="pathway">
    <text evidence="1">Protein modification; protein ubiquitination.</text>
</comment>
<evidence type="ECO:0000313" key="9">
    <source>
        <dbReference type="Proteomes" id="UP000095281"/>
    </source>
</evidence>
<feature type="region of interest" description="Disordered" evidence="7">
    <location>
        <begin position="328"/>
        <end position="348"/>
    </location>
</feature>
<keyword evidence="3 6" id="KW-0863">Zinc-finger</keyword>
<dbReference type="PROSITE" id="PS50089">
    <property type="entry name" value="ZF_RING_2"/>
    <property type="match status" value="1"/>
</dbReference>
<name>A0A1I8B2V0_MELHA</name>
<proteinExistence type="predicted"/>
<evidence type="ECO:0000256" key="3">
    <source>
        <dbReference type="ARBA" id="ARBA00022771"/>
    </source>
</evidence>
<protein>
    <submittedName>
        <fullName evidence="10">RING-type domain-containing protein</fullName>
    </submittedName>
</protein>
<evidence type="ECO:0000313" key="10">
    <source>
        <dbReference type="WBParaSite" id="MhA1_Contig1230.frz3.gene4"/>
    </source>
</evidence>
<dbReference type="Gene3D" id="3.30.40.10">
    <property type="entry name" value="Zinc/RING finger domain, C3HC4 (zinc finger)"/>
    <property type="match status" value="1"/>
</dbReference>
<dbReference type="SUPFAM" id="SSF57850">
    <property type="entry name" value="RING/U-box"/>
    <property type="match status" value="1"/>
</dbReference>
<dbReference type="GO" id="GO:0031461">
    <property type="term" value="C:cullin-RING ubiquitin ligase complex"/>
    <property type="evidence" value="ECO:0007669"/>
    <property type="project" value="UniProtKB-ARBA"/>
</dbReference>
<dbReference type="GO" id="GO:0008270">
    <property type="term" value="F:zinc ion binding"/>
    <property type="evidence" value="ECO:0007669"/>
    <property type="project" value="UniProtKB-KW"/>
</dbReference>
<evidence type="ECO:0000256" key="7">
    <source>
        <dbReference type="SAM" id="MobiDB-lite"/>
    </source>
</evidence>
<dbReference type="SMART" id="SM00184">
    <property type="entry name" value="RING"/>
    <property type="match status" value="1"/>
</dbReference>
<dbReference type="InterPro" id="IPR001841">
    <property type="entry name" value="Znf_RING"/>
</dbReference>
<keyword evidence="9" id="KW-1185">Reference proteome</keyword>
<organism evidence="9 10">
    <name type="scientific">Meloidogyne hapla</name>
    <name type="common">Root-knot nematode worm</name>
    <dbReference type="NCBI Taxonomy" id="6305"/>
    <lineage>
        <taxon>Eukaryota</taxon>
        <taxon>Metazoa</taxon>
        <taxon>Ecdysozoa</taxon>
        <taxon>Nematoda</taxon>
        <taxon>Chromadorea</taxon>
        <taxon>Rhabditida</taxon>
        <taxon>Tylenchina</taxon>
        <taxon>Tylenchomorpha</taxon>
        <taxon>Tylenchoidea</taxon>
        <taxon>Meloidogynidae</taxon>
        <taxon>Meloidogyninae</taxon>
        <taxon>Meloidogyne</taxon>
    </lineage>
</organism>
<accession>A0A1I8B2V0</accession>
<evidence type="ECO:0000256" key="5">
    <source>
        <dbReference type="ARBA" id="ARBA00022833"/>
    </source>
</evidence>
<evidence type="ECO:0000256" key="2">
    <source>
        <dbReference type="ARBA" id="ARBA00022723"/>
    </source>
</evidence>
<evidence type="ECO:0000256" key="1">
    <source>
        <dbReference type="ARBA" id="ARBA00004906"/>
    </source>
</evidence>
<keyword evidence="2" id="KW-0479">Metal-binding</keyword>
<reference evidence="10" key="1">
    <citation type="submission" date="2016-11" db="UniProtKB">
        <authorList>
            <consortium name="WormBaseParasite"/>
        </authorList>
    </citation>
    <scope>IDENTIFICATION</scope>
</reference>
<evidence type="ECO:0000256" key="4">
    <source>
        <dbReference type="ARBA" id="ARBA00022786"/>
    </source>
</evidence>
<dbReference type="Pfam" id="PF12678">
    <property type="entry name" value="zf-rbx1"/>
    <property type="match status" value="1"/>
</dbReference>
<dbReference type="InterPro" id="IPR024766">
    <property type="entry name" value="Znf_RING_H2"/>
</dbReference>
<sequence length="368" mass="42492">MVCSICLEEIFDDTTFQNFTRSLEATSLIHVCGHQFHKKCLDRALVDRLRCPKCRIDIDRSSFGPLSGVLVPQNVQQGQQGATQQKDQQVHQDQQEYIALDRAVLEHQHVPPVLDGHEYEVHRICTRMRLLCKCGTSVERFWVKWSHHEPSWEDVDQIEGQESCRQALACWQARHLAGSTPERLVDHVDNDRAHEQPTWVLSGNKRKVLTESARPARSSAVRQLFRSSTIRPDLQPLIDDVDNALRNLRQLVHHGHEPVQLQELQPEHVVHQEHVDIQELQGHHDLLVQNDHHVPEVEMLELEQPDHQELEAPQNVQQVLGIDLQEHLNGHARKGNGGSKRDRRKARKRLEKILADAREQQQPPQPFI</sequence>
<keyword evidence="5" id="KW-0862">Zinc</keyword>
<feature type="domain" description="RING-type" evidence="8">
    <location>
        <begin position="3"/>
        <end position="55"/>
    </location>
</feature>
<dbReference type="WBParaSite" id="MhA1_Contig1230.frz3.gene4">
    <property type="protein sequence ID" value="MhA1_Contig1230.frz3.gene4"/>
    <property type="gene ID" value="MhA1_Contig1230.frz3.gene4"/>
</dbReference>
<dbReference type="Proteomes" id="UP000095281">
    <property type="component" value="Unplaced"/>
</dbReference>
<evidence type="ECO:0000259" key="8">
    <source>
        <dbReference type="PROSITE" id="PS50089"/>
    </source>
</evidence>
<dbReference type="InterPro" id="IPR013083">
    <property type="entry name" value="Znf_RING/FYVE/PHD"/>
</dbReference>